<dbReference type="GO" id="GO:0005886">
    <property type="term" value="C:plasma membrane"/>
    <property type="evidence" value="ECO:0007669"/>
    <property type="project" value="InterPro"/>
</dbReference>
<dbReference type="EMBL" id="PHEX01000020">
    <property type="protein sequence ID" value="PKQ28341.1"/>
    <property type="molecule type" value="Genomic_DNA"/>
</dbReference>
<evidence type="ECO:0000256" key="3">
    <source>
        <dbReference type="ARBA" id="ARBA00022538"/>
    </source>
</evidence>
<keyword evidence="3" id="KW-0633">Potassium transport</keyword>
<dbReference type="Pfam" id="PF02080">
    <property type="entry name" value="TrkA_C"/>
    <property type="match status" value="1"/>
</dbReference>
<reference evidence="9 10" key="1">
    <citation type="journal article" date="2017" name="ISME J.">
        <title>Potential for microbial H2 and metal transformations associated with novel bacteria and archaea in deep terrestrial subsurface sediments.</title>
        <authorList>
            <person name="Hernsdorf A.W."/>
            <person name="Amano Y."/>
            <person name="Miyakawa K."/>
            <person name="Ise K."/>
            <person name="Suzuki Y."/>
            <person name="Anantharaman K."/>
            <person name="Probst A."/>
            <person name="Burstein D."/>
            <person name="Thomas B.C."/>
            <person name="Banfield J.F."/>
        </authorList>
    </citation>
    <scope>NUCLEOTIDE SEQUENCE [LARGE SCALE GENOMIC DNA]</scope>
    <source>
        <strain evidence="9">HGW-Actinobacteria-3</strain>
    </source>
</reference>
<evidence type="ECO:0000259" key="7">
    <source>
        <dbReference type="PROSITE" id="PS51201"/>
    </source>
</evidence>
<dbReference type="Gene3D" id="3.30.70.1450">
    <property type="entry name" value="Regulator of K+ conductance, C-terminal domain"/>
    <property type="match status" value="1"/>
</dbReference>
<dbReference type="InterPro" id="IPR050721">
    <property type="entry name" value="Trk_Ktr_HKT_K-transport"/>
</dbReference>
<dbReference type="PANTHER" id="PTHR43833">
    <property type="entry name" value="POTASSIUM CHANNEL PROTEIN 2-RELATED-RELATED"/>
    <property type="match status" value="1"/>
</dbReference>
<dbReference type="PRINTS" id="PR00335">
    <property type="entry name" value="KUPTAKETRKA"/>
</dbReference>
<evidence type="ECO:0000313" key="10">
    <source>
        <dbReference type="Proteomes" id="UP000233654"/>
    </source>
</evidence>
<proteinExistence type="predicted"/>
<protein>
    <recommendedName>
        <fullName evidence="1">Trk system potassium uptake protein TrkA</fullName>
    </recommendedName>
</protein>
<dbReference type="SUPFAM" id="SSF51735">
    <property type="entry name" value="NAD(P)-binding Rossmann-fold domains"/>
    <property type="match status" value="1"/>
</dbReference>
<dbReference type="Proteomes" id="UP000233654">
    <property type="component" value="Unassembled WGS sequence"/>
</dbReference>
<feature type="domain" description="RCK N-terminal" evidence="7">
    <location>
        <begin position="3"/>
        <end position="119"/>
    </location>
</feature>
<organism evidence="9 10">
    <name type="scientific">Candidatus Anoxymicrobium japonicum</name>
    <dbReference type="NCBI Taxonomy" id="2013648"/>
    <lineage>
        <taxon>Bacteria</taxon>
        <taxon>Bacillati</taxon>
        <taxon>Actinomycetota</taxon>
        <taxon>Candidatus Geothermincolia</taxon>
        <taxon>Candidatus Geothermincolales</taxon>
        <taxon>Candidatus Anoxymicrobiaceae</taxon>
        <taxon>Candidatus Anoxymicrobium</taxon>
    </lineage>
</organism>
<comment type="caution">
    <text evidence="9">The sequence shown here is derived from an EMBL/GenBank/DDBJ whole genome shotgun (WGS) entry which is preliminary data.</text>
</comment>
<dbReference type="InterPro" id="IPR036721">
    <property type="entry name" value="RCK_C_sf"/>
</dbReference>
<dbReference type="GO" id="GO:0015079">
    <property type="term" value="F:potassium ion transmembrane transporter activity"/>
    <property type="evidence" value="ECO:0007669"/>
    <property type="project" value="InterPro"/>
</dbReference>
<accession>A0A2N3G6K7</accession>
<evidence type="ECO:0000256" key="6">
    <source>
        <dbReference type="ARBA" id="ARBA00023065"/>
    </source>
</evidence>
<evidence type="ECO:0000256" key="2">
    <source>
        <dbReference type="ARBA" id="ARBA00022448"/>
    </source>
</evidence>
<dbReference type="PANTHER" id="PTHR43833:SF5">
    <property type="entry name" value="TRK SYSTEM POTASSIUM UPTAKE PROTEIN TRKA"/>
    <property type="match status" value="1"/>
</dbReference>
<keyword evidence="2" id="KW-0813">Transport</keyword>
<dbReference type="InterPro" id="IPR006036">
    <property type="entry name" value="K_uptake_TrkA"/>
</dbReference>
<evidence type="ECO:0000259" key="8">
    <source>
        <dbReference type="PROSITE" id="PS51202"/>
    </source>
</evidence>
<evidence type="ECO:0000256" key="1">
    <source>
        <dbReference type="ARBA" id="ARBA00017378"/>
    </source>
</evidence>
<keyword evidence="6" id="KW-0406">Ion transport</keyword>
<dbReference type="InterPro" id="IPR036291">
    <property type="entry name" value="NAD(P)-bd_dom_sf"/>
</dbReference>
<evidence type="ECO:0000256" key="4">
    <source>
        <dbReference type="ARBA" id="ARBA00022958"/>
    </source>
</evidence>
<dbReference type="PROSITE" id="PS51202">
    <property type="entry name" value="RCK_C"/>
    <property type="match status" value="1"/>
</dbReference>
<gene>
    <name evidence="9" type="ORF">CVT63_03255</name>
</gene>
<keyword evidence="4" id="KW-0630">Potassium</keyword>
<dbReference type="Pfam" id="PF02254">
    <property type="entry name" value="TrkA_N"/>
    <property type="match status" value="1"/>
</dbReference>
<dbReference type="SUPFAM" id="SSF116726">
    <property type="entry name" value="TrkA C-terminal domain-like"/>
    <property type="match status" value="1"/>
</dbReference>
<dbReference type="InterPro" id="IPR006037">
    <property type="entry name" value="RCK_C"/>
</dbReference>
<dbReference type="Gene3D" id="3.40.50.720">
    <property type="entry name" value="NAD(P)-binding Rossmann-like Domain"/>
    <property type="match status" value="1"/>
</dbReference>
<dbReference type="PROSITE" id="PS51201">
    <property type="entry name" value="RCK_N"/>
    <property type="match status" value="1"/>
</dbReference>
<sequence length="220" mass="23526">MRTIHIVISGGGKVGSFLAKKLSGQHTVVVIEKDEATCQKLATGASVMVIHGDACDYRYQEEARVDMADVFAAVTGDDDDNLVACQLARTSFDVSRAVARVNNPKNEHIFNLMGIDAISSTTVISHLIEEESTVGEIITLGVLKKGRVAIVEVDIPSEGCNACRSKIKDLGLPSNCVLVSIIRNDDVVIPQGEHILAPGDTVIAVTSIDKEDSLKKLLTT</sequence>
<keyword evidence="5" id="KW-0520">NAD</keyword>
<name>A0A2N3G6K7_9ACTN</name>
<dbReference type="AlphaFoldDB" id="A0A2N3G6K7"/>
<dbReference type="InterPro" id="IPR003148">
    <property type="entry name" value="RCK_N"/>
</dbReference>
<evidence type="ECO:0000256" key="5">
    <source>
        <dbReference type="ARBA" id="ARBA00023027"/>
    </source>
</evidence>
<feature type="domain" description="RCK C-terminal" evidence="8">
    <location>
        <begin position="138"/>
        <end position="220"/>
    </location>
</feature>
<evidence type="ECO:0000313" key="9">
    <source>
        <dbReference type="EMBL" id="PKQ28341.1"/>
    </source>
</evidence>